<evidence type="ECO:0000313" key="1">
    <source>
        <dbReference type="EMBL" id="MBP1048120.1"/>
    </source>
</evidence>
<dbReference type="Gene3D" id="3.80.10.10">
    <property type="entry name" value="Ribonuclease Inhibitor"/>
    <property type="match status" value="1"/>
</dbReference>
<keyword evidence="2" id="KW-1185">Reference proteome</keyword>
<protein>
    <recommendedName>
        <fullName evidence="3">Leucine-rich repeat domain-containing protein</fullName>
    </recommendedName>
</protein>
<dbReference type="EMBL" id="JAEDXU010000012">
    <property type="protein sequence ID" value="MBP1048120.1"/>
    <property type="molecule type" value="Genomic_DNA"/>
</dbReference>
<dbReference type="Proteomes" id="UP000673375">
    <property type="component" value="Unassembled WGS sequence"/>
</dbReference>
<name>A0ABS4CNG6_9ENTE</name>
<proteinExistence type="predicted"/>
<dbReference type="RefSeq" id="WP_209558892.1">
    <property type="nucleotide sequence ID" value="NZ_JAEDXU010000012.1"/>
</dbReference>
<reference evidence="1 2" key="1">
    <citation type="submission" date="2020-12" db="EMBL/GenBank/DDBJ databases">
        <title>Vagococcus allomyrinae sp. nov. and Enterococcus lavae sp. nov., isolated from the larvae of Allomyrina dichotoma.</title>
        <authorList>
            <person name="Lee S.D."/>
        </authorList>
    </citation>
    <scope>NUCLEOTIDE SEQUENCE [LARGE SCALE GENOMIC DNA]</scope>
    <source>
        <strain evidence="1 2">BWM-S5</strain>
    </source>
</reference>
<evidence type="ECO:0000313" key="2">
    <source>
        <dbReference type="Proteomes" id="UP000673375"/>
    </source>
</evidence>
<organism evidence="1 2">
    <name type="scientific">Enterococcus larvae</name>
    <dbReference type="NCBI Taxonomy" id="2794352"/>
    <lineage>
        <taxon>Bacteria</taxon>
        <taxon>Bacillati</taxon>
        <taxon>Bacillota</taxon>
        <taxon>Bacilli</taxon>
        <taxon>Lactobacillales</taxon>
        <taxon>Enterococcaceae</taxon>
        <taxon>Enterococcus</taxon>
    </lineage>
</organism>
<evidence type="ECO:0008006" key="3">
    <source>
        <dbReference type="Google" id="ProtNLM"/>
    </source>
</evidence>
<sequence length="269" mass="30784">MKVKKILGMLAVIGFLYNLTLSSDLTAFAEEQEEEKIYLSDYGFRGAVINQIEQYGGIVKNELPTAGQMESLERLELTGPEDPKSANISGLQYAVNVKQLHIFYASNVKDFRSLSDLTELEQFYYAIEGKDPGESEFTDIRFMSNMKKLKQLSFSKAVLDLSPLNDLEQLKMIRFENVDEVATVKHLVSRKTKELTFANPITYSKQFDDLELQIYSLSEAEHILISEDEKVITVSEIAEEAESIMIHLGKTDNEEITHEIRYEIPLVWY</sequence>
<dbReference type="InterPro" id="IPR032675">
    <property type="entry name" value="LRR_dom_sf"/>
</dbReference>
<gene>
    <name evidence="1" type="ORF">I6N96_17645</name>
</gene>
<comment type="caution">
    <text evidence="1">The sequence shown here is derived from an EMBL/GenBank/DDBJ whole genome shotgun (WGS) entry which is preliminary data.</text>
</comment>
<accession>A0ABS4CNG6</accession>